<dbReference type="FunFam" id="3.30.20.10:FF:000001">
    <property type="entry name" value="Endochitinase (Chitinase)"/>
    <property type="match status" value="1"/>
</dbReference>
<feature type="disulfide bond" evidence="6">
    <location>
        <begin position="266"/>
        <end position="297"/>
    </location>
</feature>
<keyword evidence="2 8" id="KW-0732">Signal</keyword>
<evidence type="ECO:0000256" key="6">
    <source>
        <dbReference type="PIRSR" id="PIRSR001060-2"/>
    </source>
</evidence>
<dbReference type="Gene3D" id="1.10.530.10">
    <property type="match status" value="1"/>
</dbReference>
<evidence type="ECO:0000313" key="11">
    <source>
        <dbReference type="Proteomes" id="UP001605036"/>
    </source>
</evidence>
<dbReference type="SUPFAM" id="SSF57016">
    <property type="entry name" value="Plant lectins/antimicrobial peptides"/>
    <property type="match status" value="1"/>
</dbReference>
<dbReference type="PANTHER" id="PTHR22595">
    <property type="entry name" value="CHITINASE-RELATED"/>
    <property type="match status" value="1"/>
</dbReference>
<evidence type="ECO:0000256" key="8">
    <source>
        <dbReference type="SAM" id="SignalP"/>
    </source>
</evidence>
<keyword evidence="4 6" id="KW-1015">Disulfide bond</keyword>
<dbReference type="SUPFAM" id="SSF53955">
    <property type="entry name" value="Lysozyme-like"/>
    <property type="match status" value="1"/>
</dbReference>
<feature type="chain" id="PRO_5044867972" description="Chitin-binding type-1 domain-containing protein" evidence="8">
    <location>
        <begin position="24"/>
        <end position="303"/>
    </location>
</feature>
<dbReference type="AlphaFoldDB" id="A0ABD1ZBX9"/>
<dbReference type="InterPro" id="IPR036861">
    <property type="entry name" value="Endochitinase-like_sf"/>
</dbReference>
<evidence type="ECO:0000313" key="10">
    <source>
        <dbReference type="EMBL" id="KAL2645306.1"/>
    </source>
</evidence>
<dbReference type="PIRSF" id="PIRSF001060">
    <property type="entry name" value="Endochitinase"/>
    <property type="match status" value="1"/>
</dbReference>
<feature type="disulfide bond" evidence="6 7">
    <location>
        <begin position="35"/>
        <end position="47"/>
    </location>
</feature>
<feature type="signal peptide" evidence="8">
    <location>
        <begin position="1"/>
        <end position="23"/>
    </location>
</feature>
<protein>
    <recommendedName>
        <fullName evidence="9">Chitin-binding type-1 domain-containing protein</fullName>
    </recommendedName>
</protein>
<dbReference type="PROSITE" id="PS50941">
    <property type="entry name" value="CHIT_BIND_I_2"/>
    <property type="match status" value="1"/>
</dbReference>
<evidence type="ECO:0000256" key="2">
    <source>
        <dbReference type="ARBA" id="ARBA00022729"/>
    </source>
</evidence>
<dbReference type="PROSITE" id="PS51257">
    <property type="entry name" value="PROKAR_LIPOPROTEIN"/>
    <property type="match status" value="1"/>
</dbReference>
<dbReference type="InterPro" id="IPR018371">
    <property type="entry name" value="Chitin-binding_1_CS"/>
</dbReference>
<dbReference type="SMART" id="SM00270">
    <property type="entry name" value="ChtBD1"/>
    <property type="match status" value="1"/>
</dbReference>
<dbReference type="CDD" id="cd00325">
    <property type="entry name" value="chitinase_GH19"/>
    <property type="match status" value="1"/>
</dbReference>
<dbReference type="Gene3D" id="3.30.20.10">
    <property type="entry name" value="Endochitinase, domain 2"/>
    <property type="match status" value="1"/>
</dbReference>
<comment type="caution">
    <text evidence="7">Lacks conserved residue(s) required for the propagation of feature annotation.</text>
</comment>
<keyword evidence="11" id="KW-1185">Reference proteome</keyword>
<dbReference type="InterPro" id="IPR023346">
    <property type="entry name" value="Lysozyme-like_dom_sf"/>
</dbReference>
<feature type="disulfide bond" evidence="6 7">
    <location>
        <begin position="40"/>
        <end position="54"/>
    </location>
</feature>
<dbReference type="Proteomes" id="UP001605036">
    <property type="component" value="Unassembled WGS sequence"/>
</dbReference>
<evidence type="ECO:0000256" key="3">
    <source>
        <dbReference type="ARBA" id="ARBA00022821"/>
    </source>
</evidence>
<dbReference type="CDD" id="cd06921">
    <property type="entry name" value="ChtBD1_GH19_hevein"/>
    <property type="match status" value="1"/>
</dbReference>
<dbReference type="Gene3D" id="3.30.60.10">
    <property type="entry name" value="Endochitinase-like"/>
    <property type="match status" value="1"/>
</dbReference>
<dbReference type="InterPro" id="IPR001002">
    <property type="entry name" value="Chitin-bd_1"/>
</dbReference>
<dbReference type="Pfam" id="PF00187">
    <property type="entry name" value="Chitin_bind_1"/>
    <property type="match status" value="1"/>
</dbReference>
<feature type="disulfide bond" evidence="6">
    <location>
        <begin position="159"/>
        <end position="167"/>
    </location>
</feature>
<evidence type="ECO:0000259" key="9">
    <source>
        <dbReference type="PROSITE" id="PS50941"/>
    </source>
</evidence>
<dbReference type="PROSITE" id="PS00026">
    <property type="entry name" value="CHIT_BIND_I_1"/>
    <property type="match status" value="1"/>
</dbReference>
<dbReference type="InterPro" id="IPR000726">
    <property type="entry name" value="Glyco_hydro_19_cat"/>
</dbReference>
<evidence type="ECO:0000256" key="5">
    <source>
        <dbReference type="PIRSR" id="PIRSR001060-1"/>
    </source>
</evidence>
<evidence type="ECO:0000256" key="4">
    <source>
        <dbReference type="ARBA" id="ARBA00023157"/>
    </source>
</evidence>
<sequence length="303" mass="32740">MGSMKRELVGFILFGVLVASCEAEQCGKQAGFALCGDGYCCSEWGWCGQGDTYCGNGCQSGPCSGGGGGSPSPPPPPPEGELGDIISRDFFNQQFPSRNPFYTYDAFINAAQQFSSAGFGTTGNKETRTREVAAFLAHIDHETSGLVYIEEIRPGSNYCQPSAEFPCAAGKSYHGRGPLQLSWNYNYGMCGNAIGADLLANPERVSQDATIAFETAIWFWSTAQWNKPSCHAVMTGSWIPTGSDNSANRLPGFGVTINIINGGYECNKESAEANRRIEYYKNFCSILNVSPGENLDCRNQQTF</sequence>
<dbReference type="PANTHER" id="PTHR22595:SF79">
    <property type="entry name" value="CHITINASE 12"/>
    <property type="match status" value="1"/>
</dbReference>
<gene>
    <name evidence="10" type="ORF">R1flu_012893</name>
</gene>
<organism evidence="10 11">
    <name type="scientific">Riccia fluitans</name>
    <dbReference type="NCBI Taxonomy" id="41844"/>
    <lineage>
        <taxon>Eukaryota</taxon>
        <taxon>Viridiplantae</taxon>
        <taxon>Streptophyta</taxon>
        <taxon>Embryophyta</taxon>
        <taxon>Marchantiophyta</taxon>
        <taxon>Marchantiopsida</taxon>
        <taxon>Marchantiidae</taxon>
        <taxon>Marchantiales</taxon>
        <taxon>Ricciaceae</taxon>
        <taxon>Riccia</taxon>
    </lineage>
</organism>
<keyword evidence="3" id="KW-0611">Plant defense</keyword>
<feature type="active site" description="Proton donor" evidence="5">
    <location>
        <position position="142"/>
    </location>
</feature>
<reference evidence="10 11" key="1">
    <citation type="submission" date="2024-09" db="EMBL/GenBank/DDBJ databases">
        <title>Chromosome-scale assembly of Riccia fluitans.</title>
        <authorList>
            <person name="Paukszto L."/>
            <person name="Sawicki J."/>
            <person name="Karawczyk K."/>
            <person name="Piernik-Szablinska J."/>
            <person name="Szczecinska M."/>
            <person name="Mazdziarz M."/>
        </authorList>
    </citation>
    <scope>NUCLEOTIDE SEQUENCE [LARGE SCALE GENOMIC DNA]</scope>
    <source>
        <strain evidence="10">Rf_01</strain>
        <tissue evidence="10">Aerial parts of the thallus</tissue>
    </source>
</reference>
<feature type="domain" description="Chitin-binding type-1" evidence="9">
    <location>
        <begin position="23"/>
        <end position="65"/>
    </location>
</feature>
<evidence type="ECO:0000256" key="7">
    <source>
        <dbReference type="PROSITE-ProRule" id="PRU00261"/>
    </source>
</evidence>
<dbReference type="InterPro" id="IPR016283">
    <property type="entry name" value="Glyco_hydro_19"/>
</dbReference>
<dbReference type="Pfam" id="PF00182">
    <property type="entry name" value="Glyco_hydro_19"/>
    <property type="match status" value="1"/>
</dbReference>
<evidence type="ECO:0000256" key="1">
    <source>
        <dbReference type="ARBA" id="ARBA00022669"/>
    </source>
</evidence>
<dbReference type="GO" id="GO:0050832">
    <property type="term" value="P:defense response to fungus"/>
    <property type="evidence" value="ECO:0007669"/>
    <property type="project" value="UniProtKB-ARBA"/>
</dbReference>
<dbReference type="EMBL" id="JBHFFA010000002">
    <property type="protein sequence ID" value="KAL2645306.1"/>
    <property type="molecule type" value="Genomic_DNA"/>
</dbReference>
<proteinExistence type="predicted"/>
<name>A0ABD1ZBX9_9MARC</name>
<dbReference type="GO" id="GO:0008061">
    <property type="term" value="F:chitin binding"/>
    <property type="evidence" value="ECO:0007669"/>
    <property type="project" value="UniProtKB-UniRule"/>
</dbReference>
<feature type="disulfide bond" evidence="6 7">
    <location>
        <begin position="26"/>
        <end position="41"/>
    </location>
</feature>
<keyword evidence="1 7" id="KW-0147">Chitin-binding</keyword>
<accession>A0ABD1ZBX9</accession>
<comment type="caution">
    <text evidence="10">The sequence shown here is derived from an EMBL/GenBank/DDBJ whole genome shotgun (WGS) entry which is preliminary data.</text>
</comment>